<gene>
    <name evidence="7" type="ORF">SAMN04488524_2948</name>
</gene>
<dbReference type="PANTHER" id="PTHR35008:SF4">
    <property type="entry name" value="BLL4482 PROTEIN"/>
    <property type="match status" value="1"/>
</dbReference>
<dbReference type="Pfam" id="PF13442">
    <property type="entry name" value="Cytochrome_CBB3"/>
    <property type="match status" value="1"/>
</dbReference>
<dbReference type="RefSeq" id="WP_084239779.1">
    <property type="nucleotide sequence ID" value="NZ_FWXT01000002.1"/>
</dbReference>
<evidence type="ECO:0000256" key="4">
    <source>
        <dbReference type="PROSITE-ProRule" id="PRU00433"/>
    </source>
</evidence>
<dbReference type="InterPro" id="IPR009056">
    <property type="entry name" value="Cyt_c-like_dom"/>
</dbReference>
<dbReference type="GO" id="GO:0009055">
    <property type="term" value="F:electron transfer activity"/>
    <property type="evidence" value="ECO:0007669"/>
    <property type="project" value="InterPro"/>
</dbReference>
<dbReference type="EMBL" id="FWXT01000002">
    <property type="protein sequence ID" value="SMC85746.1"/>
    <property type="molecule type" value="Genomic_DNA"/>
</dbReference>
<dbReference type="PANTHER" id="PTHR35008">
    <property type="entry name" value="BLL4482 PROTEIN-RELATED"/>
    <property type="match status" value="1"/>
</dbReference>
<dbReference type="InterPro" id="IPR036909">
    <property type="entry name" value="Cyt_c-like_dom_sf"/>
</dbReference>
<proteinExistence type="predicted"/>
<evidence type="ECO:0000313" key="7">
    <source>
        <dbReference type="EMBL" id="SMC85746.1"/>
    </source>
</evidence>
<keyword evidence="2 4" id="KW-0479">Metal-binding</keyword>
<evidence type="ECO:0000256" key="1">
    <source>
        <dbReference type="ARBA" id="ARBA00022617"/>
    </source>
</evidence>
<feature type="signal peptide" evidence="5">
    <location>
        <begin position="1"/>
        <end position="25"/>
    </location>
</feature>
<feature type="domain" description="Cytochrome c" evidence="6">
    <location>
        <begin position="31"/>
        <end position="120"/>
    </location>
</feature>
<dbReference type="Proteomes" id="UP000192756">
    <property type="component" value="Unassembled WGS sequence"/>
</dbReference>
<keyword evidence="5" id="KW-0732">Signal</keyword>
<sequence length="140" mass="15641">MRRYFTGTLFLLSIGLIVFSCQDAAQVKQDVYYVNGRDLYIKHCQNCHGSNGEGLGTLTPPLTDTIFLKQNRQKLACFIKNGIKEPITVGGQVYEGTMPDFAVLHPIDIAQLLVYISNSFGNKQGMYTQEEVEAALKKCK</sequence>
<keyword evidence="8" id="KW-1185">Reference proteome</keyword>
<dbReference type="Gene3D" id="1.10.760.10">
    <property type="entry name" value="Cytochrome c-like domain"/>
    <property type="match status" value="1"/>
</dbReference>
<name>A0A1W2CL56_9SPHI</name>
<feature type="chain" id="PRO_5013252609" evidence="5">
    <location>
        <begin position="26"/>
        <end position="140"/>
    </location>
</feature>
<dbReference type="AlphaFoldDB" id="A0A1W2CL56"/>
<reference evidence="8" key="1">
    <citation type="submission" date="2017-04" db="EMBL/GenBank/DDBJ databases">
        <authorList>
            <person name="Varghese N."/>
            <person name="Submissions S."/>
        </authorList>
    </citation>
    <scope>NUCLEOTIDE SEQUENCE [LARGE SCALE GENOMIC DNA]</scope>
    <source>
        <strain evidence="8">DSM 12126</strain>
    </source>
</reference>
<dbReference type="STRING" id="151894.SAMN04488524_2948"/>
<evidence type="ECO:0000313" key="8">
    <source>
        <dbReference type="Proteomes" id="UP000192756"/>
    </source>
</evidence>
<dbReference type="PROSITE" id="PS51257">
    <property type="entry name" value="PROKAR_LIPOPROTEIN"/>
    <property type="match status" value="1"/>
</dbReference>
<evidence type="ECO:0000256" key="2">
    <source>
        <dbReference type="ARBA" id="ARBA00022723"/>
    </source>
</evidence>
<dbReference type="InterPro" id="IPR051459">
    <property type="entry name" value="Cytochrome_c-type_DH"/>
</dbReference>
<protein>
    <submittedName>
        <fullName evidence="7">Cytochrome C oxidase, cbb3-type, subunit III</fullName>
    </submittedName>
</protein>
<evidence type="ECO:0000256" key="5">
    <source>
        <dbReference type="SAM" id="SignalP"/>
    </source>
</evidence>
<dbReference type="GO" id="GO:0020037">
    <property type="term" value="F:heme binding"/>
    <property type="evidence" value="ECO:0007669"/>
    <property type="project" value="InterPro"/>
</dbReference>
<dbReference type="SUPFAM" id="SSF46626">
    <property type="entry name" value="Cytochrome c"/>
    <property type="match status" value="1"/>
</dbReference>
<dbReference type="OrthoDB" id="9811395at2"/>
<organism evidence="7 8">
    <name type="scientific">Pedobacter africanus</name>
    <dbReference type="NCBI Taxonomy" id="151894"/>
    <lineage>
        <taxon>Bacteria</taxon>
        <taxon>Pseudomonadati</taxon>
        <taxon>Bacteroidota</taxon>
        <taxon>Sphingobacteriia</taxon>
        <taxon>Sphingobacteriales</taxon>
        <taxon>Sphingobacteriaceae</taxon>
        <taxon>Pedobacter</taxon>
    </lineage>
</organism>
<accession>A0A1W2CL56</accession>
<evidence type="ECO:0000256" key="3">
    <source>
        <dbReference type="ARBA" id="ARBA00023004"/>
    </source>
</evidence>
<keyword evidence="3 4" id="KW-0408">Iron</keyword>
<dbReference type="GO" id="GO:0046872">
    <property type="term" value="F:metal ion binding"/>
    <property type="evidence" value="ECO:0007669"/>
    <property type="project" value="UniProtKB-KW"/>
</dbReference>
<keyword evidence="1 4" id="KW-0349">Heme</keyword>
<dbReference type="PROSITE" id="PS51007">
    <property type="entry name" value="CYTC"/>
    <property type="match status" value="1"/>
</dbReference>
<evidence type="ECO:0000259" key="6">
    <source>
        <dbReference type="PROSITE" id="PS51007"/>
    </source>
</evidence>